<sequence length="74" mass="8695">MRCKERQTPEQWITSSNMHVLRFVSDKFVWTTCNLRLEWEARKSLGSRLDPRLLQVSSPCVFGRVDSGLIGRRE</sequence>
<reference evidence="2" key="1">
    <citation type="journal article" date="2017" name="Cell">
        <title>Insights into land plant evolution garnered from the Marchantia polymorpha genome.</title>
        <authorList>
            <person name="Bowman J.L."/>
            <person name="Kohchi T."/>
            <person name="Yamato K.T."/>
            <person name="Jenkins J."/>
            <person name="Shu S."/>
            <person name="Ishizaki K."/>
            <person name="Yamaoka S."/>
            <person name="Nishihama R."/>
            <person name="Nakamura Y."/>
            <person name="Berger F."/>
            <person name="Adam C."/>
            <person name="Aki S.S."/>
            <person name="Althoff F."/>
            <person name="Araki T."/>
            <person name="Arteaga-Vazquez M.A."/>
            <person name="Balasubrmanian S."/>
            <person name="Barry K."/>
            <person name="Bauer D."/>
            <person name="Boehm C.R."/>
            <person name="Briginshaw L."/>
            <person name="Caballero-Perez J."/>
            <person name="Catarino B."/>
            <person name="Chen F."/>
            <person name="Chiyoda S."/>
            <person name="Chovatia M."/>
            <person name="Davies K.M."/>
            <person name="Delmans M."/>
            <person name="Demura T."/>
            <person name="Dierschke T."/>
            <person name="Dolan L."/>
            <person name="Dorantes-Acosta A.E."/>
            <person name="Eklund D.M."/>
            <person name="Florent S.N."/>
            <person name="Flores-Sandoval E."/>
            <person name="Fujiyama A."/>
            <person name="Fukuzawa H."/>
            <person name="Galik B."/>
            <person name="Grimanelli D."/>
            <person name="Grimwood J."/>
            <person name="Grossniklaus U."/>
            <person name="Hamada T."/>
            <person name="Haseloff J."/>
            <person name="Hetherington A.J."/>
            <person name="Higo A."/>
            <person name="Hirakawa Y."/>
            <person name="Hundley H.N."/>
            <person name="Ikeda Y."/>
            <person name="Inoue K."/>
            <person name="Inoue S.I."/>
            <person name="Ishida S."/>
            <person name="Jia Q."/>
            <person name="Kakita M."/>
            <person name="Kanazawa T."/>
            <person name="Kawai Y."/>
            <person name="Kawashima T."/>
            <person name="Kennedy M."/>
            <person name="Kinose K."/>
            <person name="Kinoshita T."/>
            <person name="Kohara Y."/>
            <person name="Koide E."/>
            <person name="Komatsu K."/>
            <person name="Kopischke S."/>
            <person name="Kubo M."/>
            <person name="Kyozuka J."/>
            <person name="Lagercrantz U."/>
            <person name="Lin S.S."/>
            <person name="Lindquist E."/>
            <person name="Lipzen A.M."/>
            <person name="Lu C.W."/>
            <person name="De Luna E."/>
            <person name="Martienssen R.A."/>
            <person name="Minamino N."/>
            <person name="Mizutani M."/>
            <person name="Mizutani M."/>
            <person name="Mochizuki N."/>
            <person name="Monte I."/>
            <person name="Mosher R."/>
            <person name="Nagasaki H."/>
            <person name="Nakagami H."/>
            <person name="Naramoto S."/>
            <person name="Nishitani K."/>
            <person name="Ohtani M."/>
            <person name="Okamoto T."/>
            <person name="Okumura M."/>
            <person name="Phillips J."/>
            <person name="Pollak B."/>
            <person name="Reinders A."/>
            <person name="Rovekamp M."/>
            <person name="Sano R."/>
            <person name="Sawa S."/>
            <person name="Schmid M.W."/>
            <person name="Shirakawa M."/>
            <person name="Solano R."/>
            <person name="Spunde A."/>
            <person name="Suetsugu N."/>
            <person name="Sugano S."/>
            <person name="Sugiyama A."/>
            <person name="Sun R."/>
            <person name="Suzuki Y."/>
            <person name="Takenaka M."/>
            <person name="Takezawa D."/>
            <person name="Tomogane H."/>
            <person name="Tsuzuki M."/>
            <person name="Ueda T."/>
            <person name="Umeda M."/>
            <person name="Ward J.M."/>
            <person name="Watanabe Y."/>
            <person name="Yazaki K."/>
            <person name="Yokoyama R."/>
            <person name="Yoshitake Y."/>
            <person name="Yotsui I."/>
            <person name="Zachgo S."/>
            <person name="Schmutz J."/>
        </authorList>
    </citation>
    <scope>NUCLEOTIDE SEQUENCE [LARGE SCALE GENOMIC DNA]</scope>
    <source>
        <strain evidence="2">Tak-1</strain>
    </source>
</reference>
<dbReference type="Gramene" id="Mp1g01920.1">
    <property type="protein sequence ID" value="Mp1g01920.1.cds1"/>
    <property type="gene ID" value="Mp1g01920"/>
</dbReference>
<evidence type="ECO:0000313" key="2">
    <source>
        <dbReference type="Proteomes" id="UP000244005"/>
    </source>
</evidence>
<dbReference type="AlphaFoldDB" id="A0A2R6X8U4"/>
<gene>
    <name evidence="1" type="ORF">MARPO_0029s0054</name>
</gene>
<name>A0A2R6X8U4_MARPO</name>
<protein>
    <submittedName>
        <fullName evidence="1">Uncharacterized protein</fullName>
    </submittedName>
</protein>
<evidence type="ECO:0000313" key="1">
    <source>
        <dbReference type="EMBL" id="PTQ42521.1"/>
    </source>
</evidence>
<organism evidence="1 2">
    <name type="scientific">Marchantia polymorpha</name>
    <name type="common">Common liverwort</name>
    <name type="synonym">Marchantia aquatica</name>
    <dbReference type="NCBI Taxonomy" id="3197"/>
    <lineage>
        <taxon>Eukaryota</taxon>
        <taxon>Viridiplantae</taxon>
        <taxon>Streptophyta</taxon>
        <taxon>Embryophyta</taxon>
        <taxon>Marchantiophyta</taxon>
        <taxon>Marchantiopsida</taxon>
        <taxon>Marchantiidae</taxon>
        <taxon>Marchantiales</taxon>
        <taxon>Marchantiaceae</taxon>
        <taxon>Marchantia</taxon>
    </lineage>
</organism>
<keyword evidence="2" id="KW-1185">Reference proteome</keyword>
<proteinExistence type="predicted"/>
<dbReference type="EMBL" id="KZ772701">
    <property type="protein sequence ID" value="PTQ42521.1"/>
    <property type="molecule type" value="Genomic_DNA"/>
</dbReference>
<accession>A0A2R6X8U4</accession>
<dbReference type="Proteomes" id="UP000244005">
    <property type="component" value="Unassembled WGS sequence"/>
</dbReference>